<dbReference type="GO" id="GO:0006364">
    <property type="term" value="P:rRNA processing"/>
    <property type="evidence" value="ECO:0007669"/>
    <property type="project" value="TreeGrafter"/>
</dbReference>
<keyword evidence="4" id="KW-0539">Nucleus</keyword>
<feature type="coiled-coil region" evidence="5">
    <location>
        <begin position="739"/>
        <end position="767"/>
    </location>
</feature>
<evidence type="ECO:0000256" key="3">
    <source>
        <dbReference type="ARBA" id="ARBA00021502"/>
    </source>
</evidence>
<dbReference type="InterPro" id="IPR016024">
    <property type="entry name" value="ARM-type_fold"/>
</dbReference>
<protein>
    <recommendedName>
        <fullName evidence="3">Pre-rRNA-processing protein RIX1</fullName>
    </recommendedName>
</protein>
<organism evidence="8 9">
    <name type="scientific">Microbotryum silenes-dioicae</name>
    <dbReference type="NCBI Taxonomy" id="796604"/>
    <lineage>
        <taxon>Eukaryota</taxon>
        <taxon>Fungi</taxon>
        <taxon>Dikarya</taxon>
        <taxon>Basidiomycota</taxon>
        <taxon>Pucciniomycotina</taxon>
        <taxon>Microbotryomycetes</taxon>
        <taxon>Microbotryales</taxon>
        <taxon>Microbotryaceae</taxon>
        <taxon>Microbotryum</taxon>
    </lineage>
</organism>
<dbReference type="EMBL" id="FQNC01000046">
    <property type="protein sequence ID" value="SGY68975.1"/>
    <property type="molecule type" value="Genomic_DNA"/>
</dbReference>
<proteinExistence type="inferred from homology"/>
<evidence type="ECO:0000313" key="8">
    <source>
        <dbReference type="EMBL" id="SGY68975.1"/>
    </source>
</evidence>
<evidence type="ECO:0000256" key="1">
    <source>
        <dbReference type="ARBA" id="ARBA00004123"/>
    </source>
</evidence>
<comment type="similarity">
    <text evidence="2">Belongs to the RIX1/PELP1 family.</text>
</comment>
<feature type="domain" description="Pre-rRNA-processing protein RIX1 N-terminal" evidence="7">
    <location>
        <begin position="66"/>
        <end position="226"/>
    </location>
</feature>
<sequence>MDTINHILAHQLAHNDQILANHRHVTDTLTRQRAVILCEAQDGQDGPVMHRSVQRKATPYRTEHNQSDNLSVRSPGDRWNLRMASLIAPSTSSPIRAIAFELLQLTYTASTASMLHQGKHCLAIALNILASPKSDHALFVAALGLVQLVLAKSQWHPEWARDVVGAPVVQRTLNALVAAASNQLHPIIAIASLEAIITLIPLFPTALRPVAPSIHSLAIDCIGSPSELVPLGSQLFASLYLLAPKGREGLREAWRKSVESLVGTIDALIPSVTSDIFAEDEARLNHTLPSLALPPLASSSSSSSSTPLVTLDRIEILAEVLRTVLRTPTTDRVGSVPIPLGALCELSVRLLSLHAETPVKERIDPTLVQSVNSYLPRLQLVGAQLVAQTAACVGIRLAPHSHEILTTVVSTLATYAPRSPMRAMLTSTFSVLLQHLGASIDPEEGKRSLARVWRVVLEDIGAVAVEPTLVTGDVVKNGTPNTANSGRKNKKQRTYDPSEALALSGKRPHLDGMDLEIALQSLNSKSPASDAHLAMLLLIPCFLCAALNELLSHPHSHFLPPKLQLSTSRLLLYILLTYSSVTSTSFPSTSSTLPLYSSSFKTVSNTLELAFQSPDFIPSTLTCLLTLLRTTQGGGAQGTIDLASLILAQFIRAGSSTDDRIVALARQGLAWLDGVTHPLLPPTRTDTRFVRRVREERGGDVGDVHEEVVRGVEEFGLKIPVEGGEGDEMEEEGEEEEEVRLRREEKRRLQKERIEEEERQRVEKRKMEAARPKDPIFSTKAFGFNSLSTAGEGTTTTTMMTVATTMVQQDVEEEEMHVDSTPALVSATIASVRHGSDNDGDDGDSSDDDGAMPTINMESDDE</sequence>
<comment type="subcellular location">
    <subcellularLocation>
        <location evidence="1">Nucleus</location>
    </subcellularLocation>
</comment>
<dbReference type="STRING" id="796604.A0A2X0PBJ7"/>
<evidence type="ECO:0000313" key="9">
    <source>
        <dbReference type="Proteomes" id="UP000249464"/>
    </source>
</evidence>
<dbReference type="Pfam" id="PF08167">
    <property type="entry name" value="RIX1"/>
    <property type="match status" value="1"/>
</dbReference>
<feature type="region of interest" description="Disordered" evidence="6">
    <location>
        <begin position="814"/>
        <end position="862"/>
    </location>
</feature>
<keyword evidence="9" id="KW-1185">Reference proteome</keyword>
<dbReference type="GO" id="GO:0005634">
    <property type="term" value="C:nucleus"/>
    <property type="evidence" value="ECO:0007669"/>
    <property type="project" value="UniProtKB-SubCell"/>
</dbReference>
<name>A0A2X0PBJ7_9BASI</name>
<dbReference type="PANTHER" id="PTHR34105:SF1">
    <property type="entry name" value="PROLINE-, GLUTAMIC ACID- AND LEUCINE-RICH PROTEIN 1"/>
    <property type="match status" value="1"/>
</dbReference>
<evidence type="ECO:0000256" key="5">
    <source>
        <dbReference type="SAM" id="Coils"/>
    </source>
</evidence>
<dbReference type="PANTHER" id="PTHR34105">
    <property type="entry name" value="PROLINE-, GLUTAMIC ACID- AND LEUCINE-RICH PROTEIN 1"/>
    <property type="match status" value="1"/>
</dbReference>
<dbReference type="InterPro" id="IPR012583">
    <property type="entry name" value="RIX1_N"/>
</dbReference>
<accession>A0A2X0PBJ7</accession>
<feature type="compositionally biased region" description="Acidic residues" evidence="6">
    <location>
        <begin position="838"/>
        <end position="850"/>
    </location>
</feature>
<dbReference type="AlphaFoldDB" id="A0A2X0PBJ7"/>
<evidence type="ECO:0000256" key="2">
    <source>
        <dbReference type="ARBA" id="ARBA00010511"/>
    </source>
</evidence>
<gene>
    <name evidence="8" type="primary">BQ5605_C004g02935</name>
    <name evidence="8" type="ORF">BQ5605_C004G02935</name>
</gene>
<dbReference type="SUPFAM" id="SSF48371">
    <property type="entry name" value="ARM repeat"/>
    <property type="match status" value="1"/>
</dbReference>
<feature type="region of interest" description="Disordered" evidence="6">
    <location>
        <begin position="474"/>
        <end position="496"/>
    </location>
</feature>
<dbReference type="Proteomes" id="UP000249464">
    <property type="component" value="Unassembled WGS sequence"/>
</dbReference>
<evidence type="ECO:0000256" key="6">
    <source>
        <dbReference type="SAM" id="MobiDB-lite"/>
    </source>
</evidence>
<reference evidence="8 9" key="1">
    <citation type="submission" date="2016-11" db="EMBL/GenBank/DDBJ databases">
        <authorList>
            <person name="Jaros S."/>
            <person name="Januszkiewicz K."/>
            <person name="Wedrychowicz H."/>
        </authorList>
    </citation>
    <scope>NUCLEOTIDE SEQUENCE [LARGE SCALE GENOMIC DNA]</scope>
</reference>
<evidence type="ECO:0000259" key="7">
    <source>
        <dbReference type="Pfam" id="PF08167"/>
    </source>
</evidence>
<keyword evidence="5" id="KW-0175">Coiled coil</keyword>
<evidence type="ECO:0000256" key="4">
    <source>
        <dbReference type="ARBA" id="ARBA00023242"/>
    </source>
</evidence>